<dbReference type="AlphaFoldDB" id="A0A2T9YHV2"/>
<dbReference type="Proteomes" id="UP000245383">
    <property type="component" value="Unassembled WGS sequence"/>
</dbReference>
<evidence type="ECO:0000313" key="1">
    <source>
        <dbReference type="EMBL" id="PVU91903.1"/>
    </source>
</evidence>
<dbReference type="EMBL" id="MBFR01000181">
    <property type="protein sequence ID" value="PVU91903.1"/>
    <property type="molecule type" value="Genomic_DNA"/>
</dbReference>
<dbReference type="PANTHER" id="PTHR37326">
    <property type="entry name" value="BLL3975 PROTEIN"/>
    <property type="match status" value="1"/>
</dbReference>
<proteinExistence type="predicted"/>
<accession>A0A2T9YHV2</accession>
<organism evidence="1 2">
    <name type="scientific">Smittium simulii</name>
    <dbReference type="NCBI Taxonomy" id="133385"/>
    <lineage>
        <taxon>Eukaryota</taxon>
        <taxon>Fungi</taxon>
        <taxon>Fungi incertae sedis</taxon>
        <taxon>Zoopagomycota</taxon>
        <taxon>Kickxellomycotina</taxon>
        <taxon>Harpellomycetes</taxon>
        <taxon>Harpellales</taxon>
        <taxon>Legeriomycetaceae</taxon>
        <taxon>Smittium</taxon>
    </lineage>
</organism>
<comment type="caution">
    <text evidence="1">The sequence shown here is derived from an EMBL/GenBank/DDBJ whole genome shotgun (WGS) entry which is preliminary data.</text>
</comment>
<sequence>MNGMLLNKHRWFSQSGPGSLIDLNQYFPGSTEGDDIDQFLASLWENLIINNKFNAAVDFQSLANGNASPIFAHADTNVTYVNKMVELSGVDVVINKPGDPKSGNLDDTLNAAGVPTITFQLGNPRLFELGVIQKAYEFCFRLLDDLDIVDANSYGYKQAVSKPHITDAKYIRANSGGLVDVIVELNQVVQQDQVVGTMYDPHGDVVEIYKAPVKGKVFAFNSDPLREPGSLIVAIAVM</sequence>
<name>A0A2T9YHV2_9FUNG</name>
<dbReference type="OrthoDB" id="5588846at2759"/>
<dbReference type="InterPro" id="IPR053138">
    <property type="entry name" value="N-alpha-Ac-DABA_deacetylase"/>
</dbReference>
<keyword evidence="2" id="KW-1185">Reference proteome</keyword>
<dbReference type="SUPFAM" id="SSF53187">
    <property type="entry name" value="Zn-dependent exopeptidases"/>
    <property type="match status" value="1"/>
</dbReference>
<dbReference type="Gene3D" id="3.40.630.10">
    <property type="entry name" value="Zn peptidases"/>
    <property type="match status" value="1"/>
</dbReference>
<evidence type="ECO:0000313" key="2">
    <source>
        <dbReference type="Proteomes" id="UP000245383"/>
    </source>
</evidence>
<gene>
    <name evidence="1" type="ORF">BB561_004143</name>
</gene>
<reference evidence="1 2" key="1">
    <citation type="journal article" date="2018" name="MBio">
        <title>Comparative Genomics Reveals the Core Gene Toolbox for the Fungus-Insect Symbiosis.</title>
        <authorList>
            <person name="Wang Y."/>
            <person name="Stata M."/>
            <person name="Wang W."/>
            <person name="Stajich J.E."/>
            <person name="White M.M."/>
            <person name="Moncalvo J.M."/>
        </authorList>
    </citation>
    <scope>NUCLEOTIDE SEQUENCE [LARGE SCALE GENOMIC DNA]</scope>
    <source>
        <strain evidence="1 2">SWE-8-4</strain>
    </source>
</reference>
<dbReference type="PANTHER" id="PTHR37326:SF1">
    <property type="entry name" value="BLL3975 PROTEIN"/>
    <property type="match status" value="1"/>
</dbReference>
<protein>
    <submittedName>
        <fullName evidence="1">Uncharacterized protein</fullName>
    </submittedName>
</protein>